<dbReference type="PANTHER" id="PTHR44525">
    <property type="entry name" value="WD REPEAT-CONTAINING PROTEIN 27"/>
    <property type="match status" value="1"/>
</dbReference>
<dbReference type="AlphaFoldDB" id="A0A9Q1CIP2"/>
<name>A0A9Q1CIP2_HOLLE</name>
<evidence type="ECO:0000256" key="2">
    <source>
        <dbReference type="SAM" id="MobiDB-lite"/>
    </source>
</evidence>
<reference evidence="3" key="1">
    <citation type="submission" date="2021-10" db="EMBL/GenBank/DDBJ databases">
        <title>Tropical sea cucumber genome reveals ecological adaptation and Cuvierian tubules defense mechanism.</title>
        <authorList>
            <person name="Chen T."/>
        </authorList>
    </citation>
    <scope>NUCLEOTIDE SEQUENCE</scope>
    <source>
        <strain evidence="3">Nanhai2018</strain>
        <tissue evidence="3">Muscle</tissue>
    </source>
</reference>
<keyword evidence="4" id="KW-1185">Reference proteome</keyword>
<sequence>MIHTKSFEGEVVSFQDSIMSAPDLQPKPIPVATSFAFGALQDSKKVWCVTMSAFQNSLEVMHINIPSKSGPETIVDKFSEQCSISDETTKAEISVIANVPLLENSILRSEMHQTSAAALLPKAKSKKPTSQKGVQNQPLTFQRKIKSSGYSSAPRTKMFSPNTSQGKTSFSKSKKSQPSSGTNHRNLLKEFPMNADPPNTLKYSLTVADQPVSISDLNFSDDGQYLACALADKSAQVMKMPLTKLGTCLTGHNASLNSVSWSHDGAWLITSSDDKTAKVWAKGDADSVLTFRHIKHNHQQEESGTAAKGGTSKKENPCFSKEIKHAQFYYVDKFIILTSGNSFYLYKYNLDTSRDEIKRYETRSRYKLVKEFSMEEANQVMCLSAANGFYSYIVICTGSDKSIELFDLNVGQRLTKIEAAHSRCVHSISQNQGSNFSSISASTYNMFATAAVTDGIKVWDVRTNRCIRKLEGHLNRAHACSTTFSPCGQYLVTGSEDKSAYVFDLREGAVIEKLMGHTDVVSCVAYHPLYAEILTGTLDGKLRLFSDR</sequence>
<keyword evidence="1" id="KW-0853">WD repeat</keyword>
<dbReference type="OrthoDB" id="20669at2759"/>
<feature type="repeat" description="WD" evidence="1">
    <location>
        <begin position="249"/>
        <end position="280"/>
    </location>
</feature>
<evidence type="ECO:0000313" key="4">
    <source>
        <dbReference type="Proteomes" id="UP001152320"/>
    </source>
</evidence>
<comment type="caution">
    <text evidence="3">The sequence shown here is derived from an EMBL/GenBank/DDBJ whole genome shotgun (WGS) entry which is preliminary data.</text>
</comment>
<dbReference type="EMBL" id="JAIZAY010000003">
    <property type="protein sequence ID" value="KAJ8045395.1"/>
    <property type="molecule type" value="Genomic_DNA"/>
</dbReference>
<dbReference type="InterPro" id="IPR001680">
    <property type="entry name" value="WD40_rpt"/>
</dbReference>
<dbReference type="Proteomes" id="UP001152320">
    <property type="component" value="Chromosome 3"/>
</dbReference>
<evidence type="ECO:0000313" key="3">
    <source>
        <dbReference type="EMBL" id="KAJ8045395.1"/>
    </source>
</evidence>
<dbReference type="PANTHER" id="PTHR44525:SF1">
    <property type="entry name" value="WD REPEAT-CONTAINING PROTEIN 27"/>
    <property type="match status" value="1"/>
</dbReference>
<dbReference type="InterPro" id="IPR015943">
    <property type="entry name" value="WD40/YVTN_repeat-like_dom_sf"/>
</dbReference>
<proteinExistence type="predicted"/>
<gene>
    <name evidence="3" type="ORF">HOLleu_08400</name>
</gene>
<organism evidence="3 4">
    <name type="scientific">Holothuria leucospilota</name>
    <name type="common">Black long sea cucumber</name>
    <name type="synonym">Mertensiothuria leucospilota</name>
    <dbReference type="NCBI Taxonomy" id="206669"/>
    <lineage>
        <taxon>Eukaryota</taxon>
        <taxon>Metazoa</taxon>
        <taxon>Echinodermata</taxon>
        <taxon>Eleutherozoa</taxon>
        <taxon>Echinozoa</taxon>
        <taxon>Holothuroidea</taxon>
        <taxon>Aspidochirotacea</taxon>
        <taxon>Aspidochirotida</taxon>
        <taxon>Holothuriidae</taxon>
        <taxon>Holothuria</taxon>
    </lineage>
</organism>
<feature type="repeat" description="WD" evidence="1">
    <location>
        <begin position="514"/>
        <end position="548"/>
    </location>
</feature>
<feature type="region of interest" description="Disordered" evidence="2">
    <location>
        <begin position="120"/>
        <end position="186"/>
    </location>
</feature>
<dbReference type="PROSITE" id="PS50294">
    <property type="entry name" value="WD_REPEATS_REGION"/>
    <property type="match status" value="2"/>
</dbReference>
<dbReference type="SUPFAM" id="SSF50978">
    <property type="entry name" value="WD40 repeat-like"/>
    <property type="match status" value="1"/>
</dbReference>
<feature type="compositionally biased region" description="Polar residues" evidence="2">
    <location>
        <begin position="130"/>
        <end position="140"/>
    </location>
</feature>
<protein>
    <submittedName>
        <fullName evidence="3">WD repeat-containing protein 27</fullName>
    </submittedName>
</protein>
<dbReference type="Gene3D" id="2.130.10.10">
    <property type="entry name" value="YVTN repeat-like/Quinoprotein amine dehydrogenase"/>
    <property type="match status" value="2"/>
</dbReference>
<dbReference type="SMART" id="SM00320">
    <property type="entry name" value="WD40"/>
    <property type="match status" value="6"/>
</dbReference>
<dbReference type="PROSITE" id="PS50082">
    <property type="entry name" value="WD_REPEATS_2"/>
    <property type="match status" value="2"/>
</dbReference>
<feature type="compositionally biased region" description="Polar residues" evidence="2">
    <location>
        <begin position="148"/>
        <end position="162"/>
    </location>
</feature>
<dbReference type="InterPro" id="IPR042411">
    <property type="entry name" value="WDR27"/>
</dbReference>
<accession>A0A9Q1CIP2</accession>
<dbReference type="InterPro" id="IPR036322">
    <property type="entry name" value="WD40_repeat_dom_sf"/>
</dbReference>
<feature type="compositionally biased region" description="Low complexity" evidence="2">
    <location>
        <begin position="163"/>
        <end position="182"/>
    </location>
</feature>
<dbReference type="Pfam" id="PF00400">
    <property type="entry name" value="WD40"/>
    <property type="match status" value="3"/>
</dbReference>
<evidence type="ECO:0000256" key="1">
    <source>
        <dbReference type="PROSITE-ProRule" id="PRU00221"/>
    </source>
</evidence>